<dbReference type="Gene3D" id="3.30.565.10">
    <property type="entry name" value="Histidine kinase-like ATPase, C-terminal domain"/>
    <property type="match status" value="1"/>
</dbReference>
<evidence type="ECO:0000313" key="3">
    <source>
        <dbReference type="Proteomes" id="UP000077755"/>
    </source>
</evidence>
<proteinExistence type="predicted"/>
<evidence type="ECO:0000259" key="1">
    <source>
        <dbReference type="Pfam" id="PF25794"/>
    </source>
</evidence>
<dbReference type="InterPro" id="IPR052957">
    <property type="entry name" value="Auxin_embryo_med"/>
</dbReference>
<reference evidence="2" key="2">
    <citation type="submission" date="2022-03" db="EMBL/GenBank/DDBJ databases">
        <title>Draft title - Genomic analysis of global carrot germplasm unveils the trajectory of domestication and the origin of high carotenoid orange carrot.</title>
        <authorList>
            <person name="Iorizzo M."/>
            <person name="Ellison S."/>
            <person name="Senalik D."/>
            <person name="Macko-Podgorni A."/>
            <person name="Grzebelus D."/>
            <person name="Bostan H."/>
            <person name="Rolling W."/>
            <person name="Curaba J."/>
            <person name="Simon P."/>
        </authorList>
    </citation>
    <scope>NUCLEOTIDE SEQUENCE</scope>
    <source>
        <tissue evidence="2">Leaf</tissue>
    </source>
</reference>
<reference evidence="2" key="1">
    <citation type="journal article" date="2016" name="Nat. Genet.">
        <title>A high-quality carrot genome assembly provides new insights into carotenoid accumulation and asterid genome evolution.</title>
        <authorList>
            <person name="Iorizzo M."/>
            <person name="Ellison S."/>
            <person name="Senalik D."/>
            <person name="Zeng P."/>
            <person name="Satapoomin P."/>
            <person name="Huang J."/>
            <person name="Bowman M."/>
            <person name="Iovene M."/>
            <person name="Sanseverino W."/>
            <person name="Cavagnaro P."/>
            <person name="Yildiz M."/>
            <person name="Macko-Podgorni A."/>
            <person name="Moranska E."/>
            <person name="Grzebelus E."/>
            <person name="Grzebelus D."/>
            <person name="Ashrafi H."/>
            <person name="Zheng Z."/>
            <person name="Cheng S."/>
            <person name="Spooner D."/>
            <person name="Van Deynze A."/>
            <person name="Simon P."/>
        </authorList>
    </citation>
    <scope>NUCLEOTIDE SEQUENCE</scope>
    <source>
        <tissue evidence="2">Leaf</tissue>
    </source>
</reference>
<organism evidence="2 3">
    <name type="scientific">Daucus carota subsp. sativus</name>
    <name type="common">Carrot</name>
    <dbReference type="NCBI Taxonomy" id="79200"/>
    <lineage>
        <taxon>Eukaryota</taxon>
        <taxon>Viridiplantae</taxon>
        <taxon>Streptophyta</taxon>
        <taxon>Embryophyta</taxon>
        <taxon>Tracheophyta</taxon>
        <taxon>Spermatophyta</taxon>
        <taxon>Magnoliopsida</taxon>
        <taxon>eudicotyledons</taxon>
        <taxon>Gunneridae</taxon>
        <taxon>Pentapetalae</taxon>
        <taxon>asterids</taxon>
        <taxon>campanulids</taxon>
        <taxon>Apiales</taxon>
        <taxon>Apiaceae</taxon>
        <taxon>Apioideae</taxon>
        <taxon>Scandiceae</taxon>
        <taxon>Daucinae</taxon>
        <taxon>Daucus</taxon>
        <taxon>Daucus sect. Daucus</taxon>
    </lineage>
</organism>
<dbReference type="KEGG" id="dcr:108195066"/>
<dbReference type="EMBL" id="CP093349">
    <property type="protein sequence ID" value="WOH10673.1"/>
    <property type="molecule type" value="Genomic_DNA"/>
</dbReference>
<dbReference type="Pfam" id="PF25794">
    <property type="entry name" value="SACS"/>
    <property type="match status" value="1"/>
</dbReference>
<dbReference type="PANTHER" id="PTHR32387:SF3">
    <property type="entry name" value="ATP_DNA BINDING PROTEIN"/>
    <property type="match status" value="1"/>
</dbReference>
<evidence type="ECO:0000313" key="2">
    <source>
        <dbReference type="EMBL" id="WOH10673.1"/>
    </source>
</evidence>
<dbReference type="InterPro" id="IPR058210">
    <property type="entry name" value="SACS/Nov_dom"/>
</dbReference>
<dbReference type="InterPro" id="IPR036890">
    <property type="entry name" value="HATPase_C_sf"/>
</dbReference>
<dbReference type="NCBIfam" id="NF047352">
    <property type="entry name" value="P_loop_sacsin"/>
    <property type="match status" value="1"/>
</dbReference>
<protein>
    <recommendedName>
        <fullName evidence="1">Sacsin/Nov domain-containing protein</fullName>
    </recommendedName>
</protein>
<feature type="domain" description="Sacsin/Nov" evidence="1">
    <location>
        <begin position="28"/>
        <end position="143"/>
    </location>
</feature>
<dbReference type="Proteomes" id="UP000077755">
    <property type="component" value="Chromosome 7"/>
</dbReference>
<keyword evidence="3" id="KW-1185">Reference proteome</keyword>
<dbReference type="PANTHER" id="PTHR32387">
    <property type="entry name" value="WU:FJ29H11"/>
    <property type="match status" value="1"/>
</dbReference>
<accession>A0AAF1BAF5</accession>
<gene>
    <name evidence="2" type="ORF">DCAR_0730143</name>
</gene>
<sequence>MVTPRAHIEEIRKTKFSIGGRLNPLTEDLHQAVTNLSQELYSKDVHFLMELIQNAEDNDYLEGVEPSLEFVITSRDITATGAPATLLIFNNESGFTPRNIDSICSVGRSTKKGNRRRGYIGEKGIGFKSVFLITAQPYIFSNGYQIRFNEGPCPHCNVGYIVPEWVKANPTPSLLKSIHGKHIPLPTTTIILPLKPDKVQSVMHQLSNIHPEILLFLTKIKRLSVREDNEDPMLNTVSAISILSETNFVTRKNIDAESYMIHLSADQVGNDDLEKECGYHMWRQRFPVKNEHKVERRMEVEEWVITLAFPVGERLVRGMQSPGIYAFLPTEMVTNFPFIIQADFILASSRETVLLDNKWNKGILDCVSDAFISAFTSLVKDTEAPVSTLPHLFRYLPVNKGPCLELNVVRESIRQKLLNQSIVPCESYSEQKFFQQPCQVGGILPAFWNILDKARGQGVAFHNISSHGTYILSSSFDIHEYNYILEFMGVKMVAAEWYARCIQSSNIVMEVSEDVYLDLLLFVAENWVYSFQNTNMKNASLLKHVDIHGNVSLTSVSTVSRCDSGKLFRSTEQSYASWLINWSKLFKSATDHFFMPISTQQAIELSSKQWILLDWLSNKVNVKAVSVFGYAHLLTKLIKDDRDLAIAYSHFLYQSFSKKYVSEQDVKEICKIMPLVNSYGQMMAQQRKVLLPASGSNWVELIGSNLWTSEGYVELGKDYLQTKTYFGIRTTDKKLIDFLKKYLPASDIPHISPPNAIIPSVSAPLTKKNVFLLLEWIRYLKRNRYNIPPNFLSCIKEGSWLKISLNGSSSYRPPSQSFMGSSSEAHILQQVSELVDIPEVDMKFYGRKLTDYKEELKLIGVMFEVNEACRFIGNQLMSIAASSNLTRENVLAILKFIKFLRANLNSPAQFINSIQGGKWLWTKQGYRAPGESVLYGDEWKAASEVSNIPFIDETYYGANLNDFREELELIGVIVNFAGNYKLVGDNLKSSACSSSLTPGALHLMLDCLRHLNSNNIVNALKDNNCINTHVGFRTPSECYLPGSDWGCLLQVFSCFPLIDVNFYGSEIFLFKDELKQIGVVVDFGEASKKFERVFRQQAELQFIGKVNVLTLLQCCRKLKTSNPFPTDLKKCIREVNWLRTRLGDYRAPTDCILYGQSWKSISSISLLPFIDDSDNQYGMAIHKYDKELKSMGVVSSFKDGAHYVLNGLNLPQDPSRITPEHVYSLLECIRRYKPKNDNLETHELFPSTFLEKIGRQWLKTYSGYSTPQRCLLFSPEWADFLERGDGPFLDEDFYGSKLREYKNELHSLGVIVDTRDGCSLLASYLGFHSIFTPVSRIYNYLIEFKWKPNDNDKKDIWIPSSREYGQWVSFENCVIQDKHGLLGSRLHVLEKHYTGKLLSFFSITYGVKMSPSIDDYCEIWKTWEASGHQLTHDESCAYWGFVVKNWSLRTEETLARRMLKLPVHSGSNAINLVNKQDVFIADDLQLKDLFEKSSFSSLFVWYPQPSMKSLPRTKLLEIYSKIGVRNISESVQHKLSAVDTVSLKQLNPREIFIGKELLRLILGFLADISPNTEAGIRHNVVRVLLQVAVLEAGDKITMCHTLSLSSGKILKVEARQMLRWERQISKLFVQKLAKNGGHKNFIEYASEFSEVVAGGLLWENEDHARQLADLVRLGFLVEFNEEAIMYLMKTKNLQTFLEDEEFLSSIFPDE</sequence>
<dbReference type="SUPFAM" id="SSF55874">
    <property type="entry name" value="ATPase domain of HSP90 chaperone/DNA topoisomerase II/histidine kinase"/>
    <property type="match status" value="1"/>
</dbReference>
<name>A0AAF1BAF5_DAUCS</name>